<protein>
    <submittedName>
        <fullName evidence="4">Phosphopantetheine-binding protein</fullName>
    </submittedName>
</protein>
<name>A0A2N7GLB5_9VIBR</name>
<dbReference type="Proteomes" id="UP000235554">
    <property type="component" value="Unassembled WGS sequence"/>
</dbReference>
<proteinExistence type="predicted"/>
<dbReference type="RefSeq" id="WP_102278963.1">
    <property type="nucleotide sequence ID" value="NZ_JAJGZN020000005.1"/>
</dbReference>
<evidence type="ECO:0000256" key="2">
    <source>
        <dbReference type="ARBA" id="ARBA00022553"/>
    </source>
</evidence>
<dbReference type="InterPro" id="IPR006162">
    <property type="entry name" value="Ppantetheine_attach_site"/>
</dbReference>
<dbReference type="Pfam" id="PF00550">
    <property type="entry name" value="PP-binding"/>
    <property type="match status" value="1"/>
</dbReference>
<feature type="domain" description="Carrier" evidence="3">
    <location>
        <begin position="1"/>
        <end position="71"/>
    </location>
</feature>
<dbReference type="EMBL" id="MCZJ01000045">
    <property type="protein sequence ID" value="PMM55447.1"/>
    <property type="molecule type" value="Genomic_DNA"/>
</dbReference>
<sequence>MEERLLAIWVDVSQLDNIDRNMSIFELGLDSIKVIDISEQIYNEMKIRLEWEEFNVISTFNDTLKLLNEKKELLETA</sequence>
<dbReference type="PROSITE" id="PS50075">
    <property type="entry name" value="CARRIER"/>
    <property type="match status" value="1"/>
</dbReference>
<organism evidence="4">
    <name type="scientific">Vibrio lentus</name>
    <dbReference type="NCBI Taxonomy" id="136468"/>
    <lineage>
        <taxon>Bacteria</taxon>
        <taxon>Pseudomonadati</taxon>
        <taxon>Pseudomonadota</taxon>
        <taxon>Gammaproteobacteria</taxon>
        <taxon>Vibrionales</taxon>
        <taxon>Vibrionaceae</taxon>
        <taxon>Vibrio</taxon>
    </lineage>
</organism>
<reference evidence="4" key="2">
    <citation type="submission" date="2016-07" db="EMBL/GenBank/DDBJ databases">
        <authorList>
            <person name="Kauffman K."/>
            <person name="Arevalo P."/>
            <person name="Polz M.F."/>
        </authorList>
    </citation>
    <scope>NUCLEOTIDE SEQUENCE</scope>
    <source>
        <strain evidence="5">10N.261.48.A1</strain>
        <strain evidence="4">10N.261.52.F7</strain>
    </source>
</reference>
<keyword evidence="2" id="KW-0597">Phosphoprotein</keyword>
<reference evidence="4" key="3">
    <citation type="journal article" date="2018" name="Nature">
        <title>A major lineage of non-tailed dsDNA viruses as unrecognized killers of marine bacteria.</title>
        <authorList>
            <person name="Kauffman K.M."/>
            <person name="Hussain F.A."/>
            <person name="Yang J."/>
            <person name="Arevalo P."/>
            <person name="Brown J.M."/>
            <person name="Chang W.K."/>
            <person name="VanInsberghe D."/>
            <person name="Elsherbini J."/>
            <person name="Sharma R.S."/>
            <person name="Cutler M.B."/>
            <person name="Kelly L."/>
            <person name="Polz M.F."/>
        </authorList>
    </citation>
    <scope>NUCLEOTIDE SEQUENCE</scope>
    <source>
        <strain evidence="5">10N.261.48.A1</strain>
        <strain evidence="4">10N.261.52.F7</strain>
    </source>
</reference>
<evidence type="ECO:0000259" key="3">
    <source>
        <dbReference type="PROSITE" id="PS50075"/>
    </source>
</evidence>
<evidence type="ECO:0000313" key="5">
    <source>
        <dbReference type="EMBL" id="PMM55447.1"/>
    </source>
</evidence>
<accession>A0A2N7GLB5</accession>
<dbReference type="Gene3D" id="1.10.1200.10">
    <property type="entry name" value="ACP-like"/>
    <property type="match status" value="1"/>
</dbReference>
<dbReference type="PROSITE" id="PS00012">
    <property type="entry name" value="PHOSPHOPANTETHEINE"/>
    <property type="match status" value="1"/>
</dbReference>
<evidence type="ECO:0000313" key="6">
    <source>
        <dbReference type="Proteomes" id="UP000235554"/>
    </source>
</evidence>
<gene>
    <name evidence="5" type="ORF">BCT50_10895</name>
    <name evidence="4" type="ORF">BCT99_20830</name>
</gene>
<dbReference type="InterPro" id="IPR009081">
    <property type="entry name" value="PP-bd_ACP"/>
</dbReference>
<keyword evidence="1" id="KW-0596">Phosphopantetheine</keyword>
<dbReference type="AlphaFoldDB" id="A0A2N7GLB5"/>
<dbReference type="EMBL" id="MCXM01000016">
    <property type="protein sequence ID" value="PMK46427.1"/>
    <property type="molecule type" value="Genomic_DNA"/>
</dbReference>
<comment type="caution">
    <text evidence="4">The sequence shown here is derived from an EMBL/GenBank/DDBJ whole genome shotgun (WGS) entry which is preliminary data.</text>
</comment>
<evidence type="ECO:0000313" key="4">
    <source>
        <dbReference type="EMBL" id="PMK46427.1"/>
    </source>
</evidence>
<dbReference type="SUPFAM" id="SSF47336">
    <property type="entry name" value="ACP-like"/>
    <property type="match status" value="1"/>
</dbReference>
<reference evidence="6" key="1">
    <citation type="submission" date="2016-07" db="EMBL/GenBank/DDBJ databases">
        <title>Nontailed viruses are major unrecognized killers of bacteria in the ocean.</title>
        <authorList>
            <person name="Kauffman K."/>
            <person name="Hussain F."/>
            <person name="Yang J."/>
            <person name="Arevalo P."/>
            <person name="Brown J."/>
            <person name="Cutler M."/>
            <person name="Kelly L."/>
            <person name="Polz M.F."/>
        </authorList>
    </citation>
    <scope>NUCLEOTIDE SEQUENCE [LARGE SCALE GENOMIC DNA]</scope>
    <source>
        <strain evidence="6">10N.261.48.A1</strain>
        <strain>10N.261.52.F7</strain>
    </source>
</reference>
<evidence type="ECO:0000256" key="1">
    <source>
        <dbReference type="ARBA" id="ARBA00022450"/>
    </source>
</evidence>
<dbReference type="InterPro" id="IPR036736">
    <property type="entry name" value="ACP-like_sf"/>
</dbReference>